<protein>
    <submittedName>
        <fullName evidence="1">Uncharacterized protein</fullName>
    </submittedName>
</protein>
<gene>
    <name evidence="1" type="ORF">S01H4_57355</name>
</gene>
<sequence length="34" mass="3682">ACLDQIGYFSVTLHDKAVLGDPENLKLCVLTCSD</sequence>
<reference evidence="1" key="1">
    <citation type="journal article" date="2014" name="Front. Microbiol.">
        <title>High frequency of phylogenetically diverse reductive dehalogenase-homologous genes in deep subseafloor sedimentary metagenomes.</title>
        <authorList>
            <person name="Kawai M."/>
            <person name="Futagami T."/>
            <person name="Toyoda A."/>
            <person name="Takaki Y."/>
            <person name="Nishi S."/>
            <person name="Hori S."/>
            <person name="Arai W."/>
            <person name="Tsubouchi T."/>
            <person name="Morono Y."/>
            <person name="Uchiyama I."/>
            <person name="Ito T."/>
            <person name="Fujiyama A."/>
            <person name="Inagaki F."/>
            <person name="Takami H."/>
        </authorList>
    </citation>
    <scope>NUCLEOTIDE SEQUENCE</scope>
    <source>
        <strain evidence="1">Expedition CK06-06</strain>
    </source>
</reference>
<comment type="caution">
    <text evidence="1">The sequence shown here is derived from an EMBL/GenBank/DDBJ whole genome shotgun (WGS) entry which is preliminary data.</text>
</comment>
<proteinExistence type="predicted"/>
<dbReference type="EMBL" id="BART01033351">
    <property type="protein sequence ID" value="GAH06728.1"/>
    <property type="molecule type" value="Genomic_DNA"/>
</dbReference>
<evidence type="ECO:0000313" key="1">
    <source>
        <dbReference type="EMBL" id="GAH06728.1"/>
    </source>
</evidence>
<organism evidence="1">
    <name type="scientific">marine sediment metagenome</name>
    <dbReference type="NCBI Taxonomy" id="412755"/>
    <lineage>
        <taxon>unclassified sequences</taxon>
        <taxon>metagenomes</taxon>
        <taxon>ecological metagenomes</taxon>
    </lineage>
</organism>
<accession>X1EDI9</accession>
<dbReference type="AlphaFoldDB" id="X1EDI9"/>
<name>X1EDI9_9ZZZZ</name>
<feature type="non-terminal residue" evidence="1">
    <location>
        <position position="1"/>
    </location>
</feature>